<protein>
    <submittedName>
        <fullName evidence="3">Unannotated protein</fullName>
    </submittedName>
</protein>
<accession>A0A6J6HZR8</accession>
<feature type="transmembrane region" description="Helical" evidence="1">
    <location>
        <begin position="43"/>
        <end position="64"/>
    </location>
</feature>
<keyword evidence="1" id="KW-0812">Transmembrane</keyword>
<organism evidence="3">
    <name type="scientific">freshwater metagenome</name>
    <dbReference type="NCBI Taxonomy" id="449393"/>
    <lineage>
        <taxon>unclassified sequences</taxon>
        <taxon>metagenomes</taxon>
        <taxon>ecological metagenomes</taxon>
    </lineage>
</organism>
<dbReference type="Pfam" id="PF14018">
    <property type="entry name" value="DUF4234"/>
    <property type="match status" value="1"/>
</dbReference>
<gene>
    <name evidence="3" type="ORF">UFOPK1835_01275</name>
</gene>
<feature type="domain" description="DUF4234" evidence="2">
    <location>
        <begin position="8"/>
        <end position="62"/>
    </location>
</feature>
<dbReference type="AlphaFoldDB" id="A0A6J6HZR8"/>
<proteinExistence type="predicted"/>
<evidence type="ECO:0000313" key="3">
    <source>
        <dbReference type="EMBL" id="CAB4614028.1"/>
    </source>
</evidence>
<evidence type="ECO:0000256" key="1">
    <source>
        <dbReference type="SAM" id="Phobius"/>
    </source>
</evidence>
<feature type="transmembrane region" description="Helical" evidence="1">
    <location>
        <begin position="84"/>
        <end position="101"/>
    </location>
</feature>
<name>A0A6J6HZR8_9ZZZZ</name>
<reference evidence="3" key="1">
    <citation type="submission" date="2020-05" db="EMBL/GenBank/DDBJ databases">
        <authorList>
            <person name="Chiriac C."/>
            <person name="Salcher M."/>
            <person name="Ghai R."/>
            <person name="Kavagutti S V."/>
        </authorList>
    </citation>
    <scope>NUCLEOTIDE SEQUENCE</scope>
</reference>
<keyword evidence="1" id="KW-0472">Membrane</keyword>
<keyword evidence="1" id="KW-1133">Transmembrane helix</keyword>
<feature type="transmembrane region" description="Helical" evidence="1">
    <location>
        <begin position="12"/>
        <end position="31"/>
    </location>
</feature>
<dbReference type="InterPro" id="IPR025328">
    <property type="entry name" value="DUF4234"/>
</dbReference>
<evidence type="ECO:0000259" key="2">
    <source>
        <dbReference type="Pfam" id="PF14018"/>
    </source>
</evidence>
<dbReference type="EMBL" id="CAEZUP010000054">
    <property type="protein sequence ID" value="CAB4614028.1"/>
    <property type="molecule type" value="Genomic_DNA"/>
</dbReference>
<sequence>MRPTGKIRNPIVVILLSIVTLGIYGLYWHYAMFKETNEFSNEGISGVFGLLITFFCSIVAIFLLPAQVGNTRKGAGLPEGVSALNGLWILLPIVGIFIWIFQTQNAANGLWESQGVTA</sequence>